<evidence type="ECO:0000256" key="1">
    <source>
        <dbReference type="SAM" id="MobiDB-lite"/>
    </source>
</evidence>
<organism evidence="2 3">
    <name type="scientific">Puccinia triticina</name>
    <dbReference type="NCBI Taxonomy" id="208348"/>
    <lineage>
        <taxon>Eukaryota</taxon>
        <taxon>Fungi</taxon>
        <taxon>Dikarya</taxon>
        <taxon>Basidiomycota</taxon>
        <taxon>Pucciniomycotina</taxon>
        <taxon>Pucciniomycetes</taxon>
        <taxon>Pucciniales</taxon>
        <taxon>Pucciniaceae</taxon>
        <taxon>Puccinia</taxon>
    </lineage>
</organism>
<gene>
    <name evidence="2" type="ORF">PtA15_6A444</name>
</gene>
<feature type="region of interest" description="Disordered" evidence="1">
    <location>
        <begin position="1"/>
        <end position="32"/>
    </location>
</feature>
<proteinExistence type="predicted"/>
<dbReference type="RefSeq" id="XP_053021370.1">
    <property type="nucleotide sequence ID" value="XM_053170150.1"/>
</dbReference>
<reference evidence="2" key="1">
    <citation type="submission" date="2022-10" db="EMBL/GenBank/DDBJ databases">
        <title>Puccinia triticina Genome sequencing and assembly.</title>
        <authorList>
            <person name="Li C."/>
        </authorList>
    </citation>
    <scope>NUCLEOTIDE SEQUENCE</scope>
    <source>
        <strain evidence="2">Pt15</strain>
    </source>
</reference>
<protein>
    <submittedName>
        <fullName evidence="2">Uncharacterized protein</fullName>
    </submittedName>
</protein>
<feature type="region of interest" description="Disordered" evidence="1">
    <location>
        <begin position="64"/>
        <end position="129"/>
    </location>
</feature>
<dbReference type="Proteomes" id="UP001164743">
    <property type="component" value="Chromosome 6A"/>
</dbReference>
<dbReference type="Gene3D" id="1.25.40.10">
    <property type="entry name" value="Tetratricopeptide repeat domain"/>
    <property type="match status" value="1"/>
</dbReference>
<feature type="compositionally biased region" description="Low complexity" evidence="1">
    <location>
        <begin position="119"/>
        <end position="129"/>
    </location>
</feature>
<feature type="compositionally biased region" description="Basic and acidic residues" evidence="1">
    <location>
        <begin position="1"/>
        <end position="15"/>
    </location>
</feature>
<dbReference type="SUPFAM" id="SSF81901">
    <property type="entry name" value="HCP-like"/>
    <property type="match status" value="1"/>
</dbReference>
<accession>A0ABY7CM82</accession>
<evidence type="ECO:0000313" key="2">
    <source>
        <dbReference type="EMBL" id="WAQ85815.1"/>
    </source>
</evidence>
<sequence length="214" mass="22208">MTGAERDAAAQRDPRQVWARTGLNGGQGGQGLDYLQAGAQAMQPGALGGAIRACDPGGRRVWDRHAHAGPLPPARLGLLSPSSKTSTSPAILTATKTPPGSPPPLKNLPPLDKQKDDVASPSFSSLSTSSANASCAAGGARRINSFSVINYFELAAKLGGGGLGLCKANGKGTKKDLKLAAKYYRMAANQGMEMMGSQWVWKDKVRPSPSLPSQ</sequence>
<feature type="compositionally biased region" description="Low complexity" evidence="1">
    <location>
        <begin position="74"/>
        <end position="89"/>
    </location>
</feature>
<evidence type="ECO:0000313" key="3">
    <source>
        <dbReference type="Proteomes" id="UP001164743"/>
    </source>
</evidence>
<dbReference type="GeneID" id="77811045"/>
<dbReference type="InterPro" id="IPR011990">
    <property type="entry name" value="TPR-like_helical_dom_sf"/>
</dbReference>
<keyword evidence="3" id="KW-1185">Reference proteome</keyword>
<dbReference type="EMBL" id="CP110426">
    <property type="protein sequence ID" value="WAQ85815.1"/>
    <property type="molecule type" value="Genomic_DNA"/>
</dbReference>
<name>A0ABY7CM82_9BASI</name>